<comment type="caution">
    <text evidence="3">The sequence shown here is derived from an EMBL/GenBank/DDBJ whole genome shotgun (WGS) entry which is preliminary data.</text>
</comment>
<dbReference type="RefSeq" id="WP_331811138.1">
    <property type="nucleotide sequence ID" value="NZ_JAZHOU010000007.1"/>
</dbReference>
<protein>
    <submittedName>
        <fullName evidence="3">GNAT family N-acetyltransferase</fullName>
    </submittedName>
</protein>
<evidence type="ECO:0000256" key="1">
    <source>
        <dbReference type="ARBA" id="ARBA00022679"/>
    </source>
</evidence>
<dbReference type="Gene3D" id="3.40.630.30">
    <property type="match status" value="1"/>
</dbReference>
<dbReference type="InterPro" id="IPR016181">
    <property type="entry name" value="Acyl_CoA_acyltransferase"/>
</dbReference>
<sequence>MIRLKRTDSSDKDFVNLVNQLDAYLRITDGDEHDFYNQYNAIENLNHVVVAYTENKSVGCGAFKGFENNSVEIKRMFTSEKHRGKGIASLLLNELEKWASELNYDSCILETGIRQIEAVEFYKKNGYTIISNYGQYKGVENSICFEKNIEKLKKKKDNEKG</sequence>
<dbReference type="EMBL" id="JAZHOU010000007">
    <property type="protein sequence ID" value="MEF3080440.1"/>
    <property type="molecule type" value="Genomic_DNA"/>
</dbReference>
<dbReference type="CDD" id="cd04301">
    <property type="entry name" value="NAT_SF"/>
    <property type="match status" value="1"/>
</dbReference>
<name>A0ABU7WAA7_9FLAO</name>
<organism evidence="3 4">
    <name type="scientific">Winogradskyella poriferorum</name>
    <dbReference type="NCBI Taxonomy" id="307627"/>
    <lineage>
        <taxon>Bacteria</taxon>
        <taxon>Pseudomonadati</taxon>
        <taxon>Bacteroidota</taxon>
        <taxon>Flavobacteriia</taxon>
        <taxon>Flavobacteriales</taxon>
        <taxon>Flavobacteriaceae</taxon>
        <taxon>Winogradskyella</taxon>
    </lineage>
</organism>
<dbReference type="SUPFAM" id="SSF55729">
    <property type="entry name" value="Acyl-CoA N-acyltransferases (Nat)"/>
    <property type="match status" value="1"/>
</dbReference>
<proteinExistence type="predicted"/>
<gene>
    <name evidence="3" type="ORF">V1468_15600</name>
</gene>
<dbReference type="InterPro" id="IPR000182">
    <property type="entry name" value="GNAT_dom"/>
</dbReference>
<evidence type="ECO:0000259" key="2">
    <source>
        <dbReference type="PROSITE" id="PS51186"/>
    </source>
</evidence>
<evidence type="ECO:0000313" key="4">
    <source>
        <dbReference type="Proteomes" id="UP001356704"/>
    </source>
</evidence>
<keyword evidence="4" id="KW-1185">Reference proteome</keyword>
<feature type="domain" description="N-acetyltransferase" evidence="2">
    <location>
        <begin position="1"/>
        <end position="150"/>
    </location>
</feature>
<dbReference type="PROSITE" id="PS51186">
    <property type="entry name" value="GNAT"/>
    <property type="match status" value="1"/>
</dbReference>
<dbReference type="Pfam" id="PF00583">
    <property type="entry name" value="Acetyltransf_1"/>
    <property type="match status" value="1"/>
</dbReference>
<accession>A0ABU7WAA7</accession>
<dbReference type="Proteomes" id="UP001356704">
    <property type="component" value="Unassembled WGS sequence"/>
</dbReference>
<reference evidence="3 4" key="1">
    <citation type="submission" date="2024-02" db="EMBL/GenBank/DDBJ databases">
        <title>Winogradskyella poriferorum JCM 12885.</title>
        <authorList>
            <person name="Zhang D.-F."/>
            <person name="Fu Z.-Y."/>
        </authorList>
    </citation>
    <scope>NUCLEOTIDE SEQUENCE [LARGE SCALE GENOMIC DNA]</scope>
    <source>
        <strain evidence="3 4">JCM 12885</strain>
    </source>
</reference>
<keyword evidence="1" id="KW-0808">Transferase</keyword>
<dbReference type="PANTHER" id="PTHR13947:SF37">
    <property type="entry name" value="LD18367P"/>
    <property type="match status" value="1"/>
</dbReference>
<evidence type="ECO:0000313" key="3">
    <source>
        <dbReference type="EMBL" id="MEF3080440.1"/>
    </source>
</evidence>
<dbReference type="InterPro" id="IPR050769">
    <property type="entry name" value="NAT_camello-type"/>
</dbReference>
<dbReference type="PANTHER" id="PTHR13947">
    <property type="entry name" value="GNAT FAMILY N-ACETYLTRANSFERASE"/>
    <property type="match status" value="1"/>
</dbReference>